<organism evidence="1 2">
    <name type="scientific">Frankia umida</name>
    <dbReference type="NCBI Taxonomy" id="573489"/>
    <lineage>
        <taxon>Bacteria</taxon>
        <taxon>Bacillati</taxon>
        <taxon>Actinomycetota</taxon>
        <taxon>Actinomycetes</taxon>
        <taxon>Frankiales</taxon>
        <taxon>Frankiaceae</taxon>
        <taxon>Frankia</taxon>
    </lineage>
</organism>
<proteinExistence type="predicted"/>
<dbReference type="InterPro" id="IPR016084">
    <property type="entry name" value="Haem_Oase-like_multi-hlx"/>
</dbReference>
<evidence type="ECO:0000313" key="2">
    <source>
        <dbReference type="Proteomes" id="UP001201873"/>
    </source>
</evidence>
<dbReference type="Gene3D" id="1.20.910.10">
    <property type="entry name" value="Heme oxygenase-like"/>
    <property type="match status" value="1"/>
</dbReference>
<accession>A0ABT0JUG2</accession>
<name>A0ABT0JUG2_9ACTN</name>
<keyword evidence="2" id="KW-1185">Reference proteome</keyword>
<dbReference type="EMBL" id="JALKFT010000003">
    <property type="protein sequence ID" value="MCK9875176.1"/>
    <property type="molecule type" value="Genomic_DNA"/>
</dbReference>
<dbReference type="Pfam" id="PF14518">
    <property type="entry name" value="Haem_oxygenas_2"/>
    <property type="match status" value="1"/>
</dbReference>
<sequence>MQIPKSDELLLSGTAAPEPNVAVDLAGDAVDRIDVGWCEFRFTGRTALRTARILELCDGETTIEEIARRLAAPEATVGATVTALYTRGILRDTRRAQVPAGLFAEHAVARGRTLRTAMSSEVELLGAPPHRRFLLGTLVETYHFVASAPVHLGAAVAHVADAQVREALVRLFNDEADHGRMLRAGLVAAGLTEETIECSAPLPATRSVINFLRTLAATDLLSYAVCAAVNESPKTDTAIKKGWDELIALDLLPAEALLPFRGHELEDEESGHTAIAQAVFAERATLSAAEQRRICADLESFIAVQHGCYREMKEFYGAEAGPVAWGV</sequence>
<dbReference type="Proteomes" id="UP001201873">
    <property type="component" value="Unassembled WGS sequence"/>
</dbReference>
<reference evidence="1 2" key="1">
    <citation type="submission" date="2022-04" db="EMBL/GenBank/DDBJ databases">
        <title>Genome diversity in the genus Frankia.</title>
        <authorList>
            <person name="Carlos-Shanley C."/>
            <person name="Hahn D."/>
        </authorList>
    </citation>
    <scope>NUCLEOTIDE SEQUENCE [LARGE SCALE GENOMIC DNA]</scope>
    <source>
        <strain evidence="1 2">Ag45/Mut15</strain>
    </source>
</reference>
<gene>
    <name evidence="1" type="ORF">MXD59_05165</name>
</gene>
<comment type="caution">
    <text evidence="1">The sequence shown here is derived from an EMBL/GenBank/DDBJ whole genome shotgun (WGS) entry which is preliminary data.</text>
</comment>
<dbReference type="RefSeq" id="WP_248823638.1">
    <property type="nucleotide sequence ID" value="NZ_JALKFT010000003.1"/>
</dbReference>
<evidence type="ECO:0000313" key="1">
    <source>
        <dbReference type="EMBL" id="MCK9875176.1"/>
    </source>
</evidence>
<protein>
    <submittedName>
        <fullName evidence="1">Iron-containing redox enzyme family protein</fullName>
    </submittedName>
</protein>
<dbReference type="SUPFAM" id="SSF48613">
    <property type="entry name" value="Heme oxygenase-like"/>
    <property type="match status" value="1"/>
</dbReference>